<protein>
    <submittedName>
        <fullName evidence="1">Uncharacterized protein</fullName>
    </submittedName>
</protein>
<evidence type="ECO:0000313" key="1">
    <source>
        <dbReference type="EMBL" id="KAK3713177.1"/>
    </source>
</evidence>
<dbReference type="Proteomes" id="UP001281147">
    <property type="component" value="Unassembled WGS sequence"/>
</dbReference>
<comment type="caution">
    <text evidence="1">The sequence shown here is derived from an EMBL/GenBank/DDBJ whole genome shotgun (WGS) entry which is preliminary data.</text>
</comment>
<name>A0ACC3NB51_9PEZI</name>
<reference evidence="1" key="1">
    <citation type="submission" date="2023-07" db="EMBL/GenBank/DDBJ databases">
        <title>Black Yeasts Isolated from many extreme environments.</title>
        <authorList>
            <person name="Coleine C."/>
            <person name="Stajich J.E."/>
            <person name="Selbmann L."/>
        </authorList>
    </citation>
    <scope>NUCLEOTIDE SEQUENCE</scope>
    <source>
        <strain evidence="1">CCFEE 5714</strain>
    </source>
</reference>
<gene>
    <name evidence="1" type="ORF">LTR37_008610</name>
</gene>
<evidence type="ECO:0000313" key="2">
    <source>
        <dbReference type="Proteomes" id="UP001281147"/>
    </source>
</evidence>
<sequence length="128" mass="13937">MEVNFDYVQLPIFLGIDSTSKVTVTLKKGDNVREAATATAGNLNSEIHLMTHAGILYMNDATEILDKSPIGSQTGLAMSTPARTFAPKLAALDNSLQPQTWGQARSRRALTLAPKFRVWISATTKCTR</sequence>
<accession>A0ACC3NB51</accession>
<keyword evidence="2" id="KW-1185">Reference proteome</keyword>
<organism evidence="1 2">
    <name type="scientific">Vermiconidia calcicola</name>
    <dbReference type="NCBI Taxonomy" id="1690605"/>
    <lineage>
        <taxon>Eukaryota</taxon>
        <taxon>Fungi</taxon>
        <taxon>Dikarya</taxon>
        <taxon>Ascomycota</taxon>
        <taxon>Pezizomycotina</taxon>
        <taxon>Dothideomycetes</taxon>
        <taxon>Dothideomycetidae</taxon>
        <taxon>Mycosphaerellales</taxon>
        <taxon>Extremaceae</taxon>
        <taxon>Vermiconidia</taxon>
    </lineage>
</organism>
<dbReference type="EMBL" id="JAUTXU010000064">
    <property type="protein sequence ID" value="KAK3713177.1"/>
    <property type="molecule type" value="Genomic_DNA"/>
</dbReference>
<proteinExistence type="predicted"/>